<accession>A0AAD6XWC2</accession>
<organism evidence="2 3">
    <name type="scientific">Mycena pura</name>
    <dbReference type="NCBI Taxonomy" id="153505"/>
    <lineage>
        <taxon>Eukaryota</taxon>
        <taxon>Fungi</taxon>
        <taxon>Dikarya</taxon>
        <taxon>Basidiomycota</taxon>
        <taxon>Agaricomycotina</taxon>
        <taxon>Agaricomycetes</taxon>
        <taxon>Agaricomycetidae</taxon>
        <taxon>Agaricales</taxon>
        <taxon>Marasmiineae</taxon>
        <taxon>Mycenaceae</taxon>
        <taxon>Mycena</taxon>
    </lineage>
</organism>
<comment type="caution">
    <text evidence="2">The sequence shown here is derived from an EMBL/GenBank/DDBJ whole genome shotgun (WGS) entry which is preliminary data.</text>
</comment>
<evidence type="ECO:0000256" key="1">
    <source>
        <dbReference type="SAM" id="MobiDB-lite"/>
    </source>
</evidence>
<gene>
    <name evidence="2" type="ORF">GGX14DRAFT_606168</name>
</gene>
<dbReference type="Proteomes" id="UP001219525">
    <property type="component" value="Unassembled WGS sequence"/>
</dbReference>
<proteinExistence type="predicted"/>
<evidence type="ECO:0000313" key="2">
    <source>
        <dbReference type="EMBL" id="KAJ7190293.1"/>
    </source>
</evidence>
<evidence type="ECO:0000313" key="3">
    <source>
        <dbReference type="Proteomes" id="UP001219525"/>
    </source>
</evidence>
<name>A0AAD6XWC2_9AGAR</name>
<protein>
    <recommendedName>
        <fullName evidence="4">Integrase catalytic domain-containing protein</fullName>
    </recommendedName>
</protein>
<sequence>MVNTNGANGHDNGTKPPDDALRNTLWEFARKEYSIQMRIDELARLHNYHIKPRTLKNLNKKFEVPTVKKPPPLALATAYVAEKVAEDLTGRHGPSTIKKQLARQENPILLPRSVFHDTVRALQTAIDPEGAAARFPGRKRPVKVRGQLTAKGIMEEVHCDGHEKLGRKALRMGLAGIDIYGFRDHPGKVLYLTVLPNARNQIAIGHVYLDFLEVNGEFPEQLTFDGGTETGPMKIVQQELRRCLDPDFSELQHPSTVSMSSTDNIVVESLWKYWLDYAGQNIKTAILQGPERGFAQENTVHIHLFHWLWPKIVQQELDKFKYHFNTTRRRKQANKLLPTEAPEYVFNNPEKFNLERLGTPVSKDFIAGLRARLAKPRDEVMRWVPDVFDELALQAYEVLESPPLHFTTGWSTFFSLLPLVESEYVSSDM</sequence>
<evidence type="ECO:0008006" key="4">
    <source>
        <dbReference type="Google" id="ProtNLM"/>
    </source>
</evidence>
<feature type="region of interest" description="Disordered" evidence="1">
    <location>
        <begin position="1"/>
        <end position="20"/>
    </location>
</feature>
<reference evidence="2" key="1">
    <citation type="submission" date="2023-03" db="EMBL/GenBank/DDBJ databases">
        <title>Massive genome expansion in bonnet fungi (Mycena s.s.) driven by repeated elements and novel gene families across ecological guilds.</title>
        <authorList>
            <consortium name="Lawrence Berkeley National Laboratory"/>
            <person name="Harder C.B."/>
            <person name="Miyauchi S."/>
            <person name="Viragh M."/>
            <person name="Kuo A."/>
            <person name="Thoen E."/>
            <person name="Andreopoulos B."/>
            <person name="Lu D."/>
            <person name="Skrede I."/>
            <person name="Drula E."/>
            <person name="Henrissat B."/>
            <person name="Morin E."/>
            <person name="Kohler A."/>
            <person name="Barry K."/>
            <person name="LaButti K."/>
            <person name="Morin E."/>
            <person name="Salamov A."/>
            <person name="Lipzen A."/>
            <person name="Mereny Z."/>
            <person name="Hegedus B."/>
            <person name="Baldrian P."/>
            <person name="Stursova M."/>
            <person name="Weitz H."/>
            <person name="Taylor A."/>
            <person name="Grigoriev I.V."/>
            <person name="Nagy L.G."/>
            <person name="Martin F."/>
            <person name="Kauserud H."/>
        </authorList>
    </citation>
    <scope>NUCLEOTIDE SEQUENCE</scope>
    <source>
        <strain evidence="2">9144</strain>
    </source>
</reference>
<dbReference type="EMBL" id="JARJCW010000153">
    <property type="protein sequence ID" value="KAJ7190293.1"/>
    <property type="molecule type" value="Genomic_DNA"/>
</dbReference>
<dbReference type="AlphaFoldDB" id="A0AAD6XWC2"/>
<dbReference type="PANTHER" id="PTHR46177:SF1">
    <property type="entry name" value="INTEGRASE CATALYTIC DOMAIN-CONTAINING PROTEIN"/>
    <property type="match status" value="1"/>
</dbReference>
<keyword evidence="3" id="KW-1185">Reference proteome</keyword>
<dbReference type="PANTHER" id="PTHR46177">
    <property type="entry name" value="INTEGRASE CATALYTIC DOMAIN-CONTAINING PROTEIN"/>
    <property type="match status" value="1"/>
</dbReference>